<keyword evidence="2" id="KW-1185">Reference proteome</keyword>
<name>A0ABR4BPE3_9LECA</name>
<evidence type="ECO:0000313" key="1">
    <source>
        <dbReference type="EMBL" id="KAL2057848.1"/>
    </source>
</evidence>
<dbReference type="Proteomes" id="UP001590951">
    <property type="component" value="Unassembled WGS sequence"/>
</dbReference>
<organism evidence="1 2">
    <name type="scientific">Lepraria finkii</name>
    <dbReference type="NCBI Taxonomy" id="1340010"/>
    <lineage>
        <taxon>Eukaryota</taxon>
        <taxon>Fungi</taxon>
        <taxon>Dikarya</taxon>
        <taxon>Ascomycota</taxon>
        <taxon>Pezizomycotina</taxon>
        <taxon>Lecanoromycetes</taxon>
        <taxon>OSLEUM clade</taxon>
        <taxon>Lecanoromycetidae</taxon>
        <taxon>Lecanorales</taxon>
        <taxon>Lecanorineae</taxon>
        <taxon>Stereocaulaceae</taxon>
        <taxon>Lepraria</taxon>
    </lineage>
</organism>
<dbReference type="EMBL" id="JBHFEH010000003">
    <property type="protein sequence ID" value="KAL2057848.1"/>
    <property type="molecule type" value="Genomic_DNA"/>
</dbReference>
<protein>
    <submittedName>
        <fullName evidence="1">Uncharacterized protein</fullName>
    </submittedName>
</protein>
<reference evidence="1 2" key="1">
    <citation type="submission" date="2024-09" db="EMBL/GenBank/DDBJ databases">
        <title>Rethinking Asexuality: The Enigmatic Case of Functional Sexual Genes in Lepraria (Stereocaulaceae).</title>
        <authorList>
            <person name="Doellman M."/>
            <person name="Sun Y."/>
            <person name="Barcenas-Pena A."/>
            <person name="Lumbsch H.T."/>
            <person name="Grewe F."/>
        </authorList>
    </citation>
    <scope>NUCLEOTIDE SEQUENCE [LARGE SCALE GENOMIC DNA]</scope>
    <source>
        <strain evidence="1 2">Grewe 0041</strain>
    </source>
</reference>
<sequence>MQSSLPTSTSSAVVAFKSVWIFLDKSPHLFHGPMQRTSARQRPDGQRKASLQLSHAFIRRVQCRDKEVNTFSKSVDGALWVQKNLQGVQSTAIIITPPLVQKSRRACDKPTSSGSYLSI</sequence>
<gene>
    <name evidence="1" type="ORF">ABVK25_001465</name>
</gene>
<comment type="caution">
    <text evidence="1">The sequence shown here is derived from an EMBL/GenBank/DDBJ whole genome shotgun (WGS) entry which is preliminary data.</text>
</comment>
<evidence type="ECO:0000313" key="2">
    <source>
        <dbReference type="Proteomes" id="UP001590951"/>
    </source>
</evidence>
<accession>A0ABR4BPE3</accession>
<proteinExistence type="predicted"/>